<organism evidence="1">
    <name type="scientific">Rhizophora mucronata</name>
    <name type="common">Asiatic mangrove</name>
    <dbReference type="NCBI Taxonomy" id="61149"/>
    <lineage>
        <taxon>Eukaryota</taxon>
        <taxon>Viridiplantae</taxon>
        <taxon>Streptophyta</taxon>
        <taxon>Embryophyta</taxon>
        <taxon>Tracheophyta</taxon>
        <taxon>Spermatophyta</taxon>
        <taxon>Magnoliopsida</taxon>
        <taxon>eudicotyledons</taxon>
        <taxon>Gunneridae</taxon>
        <taxon>Pentapetalae</taxon>
        <taxon>rosids</taxon>
        <taxon>fabids</taxon>
        <taxon>Malpighiales</taxon>
        <taxon>Rhizophoraceae</taxon>
        <taxon>Rhizophora</taxon>
    </lineage>
</organism>
<evidence type="ECO:0000313" key="1">
    <source>
        <dbReference type="EMBL" id="MBX46806.1"/>
    </source>
</evidence>
<sequence>MALESGKNFLTLDHHSQRQLVLVQLSLDLY</sequence>
<name>A0A2P2NWB1_RHIMU</name>
<accession>A0A2P2NWB1</accession>
<dbReference type="AlphaFoldDB" id="A0A2P2NWB1"/>
<proteinExistence type="predicted"/>
<dbReference type="EMBL" id="GGEC01066322">
    <property type="protein sequence ID" value="MBX46806.1"/>
    <property type="molecule type" value="Transcribed_RNA"/>
</dbReference>
<reference evidence="1" key="1">
    <citation type="submission" date="2018-02" db="EMBL/GenBank/DDBJ databases">
        <title>Rhizophora mucronata_Transcriptome.</title>
        <authorList>
            <person name="Meera S.P."/>
            <person name="Sreeshan A."/>
            <person name="Augustine A."/>
        </authorList>
    </citation>
    <scope>NUCLEOTIDE SEQUENCE</scope>
    <source>
        <tissue evidence="1">Leaf</tissue>
    </source>
</reference>
<protein>
    <submittedName>
        <fullName evidence="1">Uncharacterized protein</fullName>
    </submittedName>
</protein>